<feature type="signal peptide" evidence="1">
    <location>
        <begin position="1"/>
        <end position="20"/>
    </location>
</feature>
<reference evidence="2" key="1">
    <citation type="submission" date="2018-03" db="EMBL/GenBank/DDBJ databases">
        <authorList>
            <person name="Guldener U."/>
        </authorList>
    </citation>
    <scope>NUCLEOTIDE SEQUENCE</scope>
</reference>
<accession>A0AAE8SQ48</accession>
<evidence type="ECO:0000313" key="3">
    <source>
        <dbReference type="Proteomes" id="UP001187734"/>
    </source>
</evidence>
<comment type="caution">
    <text evidence="2">The sequence shown here is derived from an EMBL/GenBank/DDBJ whole genome shotgun (WGS) entry which is preliminary data.</text>
</comment>
<name>A0AAE8SQ48_9HYPO</name>
<sequence length="151" mass="16540">MHFFILSLLSLLTILSTSNALATGTSDLQHAGSYDGQADTDHNGYLSPEEIKNAADLSKIYETHFKNAKAMGDVNLTLVIEDYNQIPWSEKEMNKLAAVAGTLRSTQMLAERSLNKRCSAAKCAQNCKPLFFIFTLCFLGCLPVSGPDCDK</sequence>
<keyword evidence="1" id="KW-0732">Signal</keyword>
<dbReference type="AlphaFoldDB" id="A0AAE8SQ48"/>
<dbReference type="EMBL" id="ONZP01000804">
    <property type="protein sequence ID" value="SPJ90996.1"/>
    <property type="molecule type" value="Genomic_DNA"/>
</dbReference>
<feature type="chain" id="PRO_5042291492" description="EF-hand domain-containing protein" evidence="1">
    <location>
        <begin position="21"/>
        <end position="151"/>
    </location>
</feature>
<organism evidence="2 3">
    <name type="scientific">Fusarium torulosum</name>
    <dbReference type="NCBI Taxonomy" id="33205"/>
    <lineage>
        <taxon>Eukaryota</taxon>
        <taxon>Fungi</taxon>
        <taxon>Dikarya</taxon>
        <taxon>Ascomycota</taxon>
        <taxon>Pezizomycotina</taxon>
        <taxon>Sordariomycetes</taxon>
        <taxon>Hypocreomycetidae</taxon>
        <taxon>Hypocreales</taxon>
        <taxon>Nectriaceae</taxon>
        <taxon>Fusarium</taxon>
    </lineage>
</organism>
<dbReference type="InterPro" id="IPR018247">
    <property type="entry name" value="EF_Hand_1_Ca_BS"/>
</dbReference>
<keyword evidence="3" id="KW-1185">Reference proteome</keyword>
<protein>
    <recommendedName>
        <fullName evidence="4">EF-hand domain-containing protein</fullName>
    </recommendedName>
</protein>
<gene>
    <name evidence="2" type="ORF">FTOL_13398</name>
</gene>
<dbReference type="Proteomes" id="UP001187734">
    <property type="component" value="Unassembled WGS sequence"/>
</dbReference>
<proteinExistence type="predicted"/>
<evidence type="ECO:0000313" key="2">
    <source>
        <dbReference type="EMBL" id="SPJ90996.1"/>
    </source>
</evidence>
<dbReference type="PROSITE" id="PS00018">
    <property type="entry name" value="EF_HAND_1"/>
    <property type="match status" value="1"/>
</dbReference>
<evidence type="ECO:0008006" key="4">
    <source>
        <dbReference type="Google" id="ProtNLM"/>
    </source>
</evidence>
<evidence type="ECO:0000256" key="1">
    <source>
        <dbReference type="SAM" id="SignalP"/>
    </source>
</evidence>